<dbReference type="GO" id="GO:0005840">
    <property type="term" value="C:ribosome"/>
    <property type="evidence" value="ECO:0007669"/>
    <property type="project" value="UniProtKB-KW"/>
</dbReference>
<keyword evidence="1" id="KW-0689">Ribosomal protein</keyword>
<sequence length="19" mass="2169">MASLSENQQRFTHALVHAE</sequence>
<dbReference type="EMBL" id="GGEC01016984">
    <property type="protein sequence ID" value="MBW97467.1"/>
    <property type="molecule type" value="Transcribed_RNA"/>
</dbReference>
<reference evidence="1" key="1">
    <citation type="submission" date="2018-02" db="EMBL/GenBank/DDBJ databases">
        <title>Rhizophora mucronata_Transcriptome.</title>
        <authorList>
            <person name="Meera S.P."/>
            <person name="Sreeshan A."/>
            <person name="Augustine A."/>
        </authorList>
    </citation>
    <scope>NUCLEOTIDE SEQUENCE</scope>
    <source>
        <tissue evidence="1">Leaf</tissue>
    </source>
</reference>
<proteinExistence type="predicted"/>
<keyword evidence="1" id="KW-0687">Ribonucleoprotein</keyword>
<protein>
    <submittedName>
        <fullName evidence="1">Ribosomal protein L19</fullName>
    </submittedName>
</protein>
<organism evidence="1">
    <name type="scientific">Rhizophora mucronata</name>
    <name type="common">Asiatic mangrove</name>
    <dbReference type="NCBI Taxonomy" id="61149"/>
    <lineage>
        <taxon>Eukaryota</taxon>
        <taxon>Viridiplantae</taxon>
        <taxon>Streptophyta</taxon>
        <taxon>Embryophyta</taxon>
        <taxon>Tracheophyta</taxon>
        <taxon>Spermatophyta</taxon>
        <taxon>Magnoliopsida</taxon>
        <taxon>eudicotyledons</taxon>
        <taxon>Gunneridae</taxon>
        <taxon>Pentapetalae</taxon>
        <taxon>rosids</taxon>
        <taxon>fabids</taxon>
        <taxon>Malpighiales</taxon>
        <taxon>Rhizophoraceae</taxon>
        <taxon>Rhizophora</taxon>
    </lineage>
</organism>
<name>A0A2P2JVG9_RHIMU</name>
<evidence type="ECO:0000313" key="1">
    <source>
        <dbReference type="EMBL" id="MBW97467.1"/>
    </source>
</evidence>
<dbReference type="AlphaFoldDB" id="A0A2P2JVG9"/>
<accession>A0A2P2JVG9</accession>